<dbReference type="PROSITE" id="PS51371">
    <property type="entry name" value="CBS"/>
    <property type="match status" value="1"/>
</dbReference>
<protein>
    <submittedName>
        <fullName evidence="3">CBS domain containing protein</fullName>
    </submittedName>
</protein>
<dbReference type="Proteomes" id="UP000001556">
    <property type="component" value="Chromosome"/>
</dbReference>
<reference evidence="3 4" key="1">
    <citation type="submission" date="2007-03" db="EMBL/GenBank/DDBJ databases">
        <title>Complete sequence of Desulfotomaculum reducens MI-1.</title>
        <authorList>
            <consortium name="US DOE Joint Genome Institute"/>
            <person name="Copeland A."/>
            <person name="Lucas S."/>
            <person name="Lapidus A."/>
            <person name="Barry K."/>
            <person name="Detter J.C."/>
            <person name="Glavina del Rio T."/>
            <person name="Hammon N."/>
            <person name="Israni S."/>
            <person name="Dalin E."/>
            <person name="Tice H."/>
            <person name="Pitluck S."/>
            <person name="Sims D."/>
            <person name="Brettin T."/>
            <person name="Bruce D."/>
            <person name="Han C."/>
            <person name="Tapia R."/>
            <person name="Schmutz J."/>
            <person name="Larimer F."/>
            <person name="Land M."/>
            <person name="Hauser L."/>
            <person name="Kyrpides N."/>
            <person name="Kim E."/>
            <person name="Tebo B.M."/>
            <person name="Richardson P."/>
        </authorList>
    </citation>
    <scope>NUCLEOTIDE SEQUENCE [LARGE SCALE GENOMIC DNA]</scope>
    <source>
        <strain evidence="3 4">MI-1</strain>
    </source>
</reference>
<evidence type="ECO:0000256" key="1">
    <source>
        <dbReference type="PROSITE-ProRule" id="PRU00703"/>
    </source>
</evidence>
<keyword evidence="4" id="KW-1185">Reference proteome</keyword>
<gene>
    <name evidence="3" type="ordered locus">Dred_1509</name>
</gene>
<feature type="domain" description="CBS" evidence="2">
    <location>
        <begin position="11"/>
        <end position="82"/>
    </location>
</feature>
<dbReference type="RefSeq" id="WP_011877855.1">
    <property type="nucleotide sequence ID" value="NC_009253.1"/>
</dbReference>
<evidence type="ECO:0000313" key="3">
    <source>
        <dbReference type="EMBL" id="ABO50039.1"/>
    </source>
</evidence>
<accession>A4J4N6</accession>
<dbReference type="AlphaFoldDB" id="A4J4N6"/>
<sequence>MLQSLTARDVMIPLSDYATVSADDSIRHAIYTLRISIYRDKSGAFHGHRALIVLDNKGNVSGILTLLDLLKAVGLKDHYNDPWVKSASWSWFFINRIHESEGIKVKDIMRPIFLGTVDTQQPIQEVIRKMLLQEENLIPVLENHVPIGVIRTIDLFWLLGNLL</sequence>
<organism evidence="3 4">
    <name type="scientific">Desulforamulus reducens (strain ATCC BAA-1160 / DSM 100696 / MI-1)</name>
    <name type="common">Desulfotomaculum reducens</name>
    <dbReference type="NCBI Taxonomy" id="349161"/>
    <lineage>
        <taxon>Bacteria</taxon>
        <taxon>Bacillati</taxon>
        <taxon>Bacillota</taxon>
        <taxon>Clostridia</taxon>
        <taxon>Eubacteriales</taxon>
        <taxon>Peptococcaceae</taxon>
        <taxon>Desulforamulus</taxon>
    </lineage>
</organism>
<dbReference type="KEGG" id="drm:Dred_1509"/>
<dbReference type="EMBL" id="CP000612">
    <property type="protein sequence ID" value="ABO50039.1"/>
    <property type="molecule type" value="Genomic_DNA"/>
</dbReference>
<dbReference type="InterPro" id="IPR000644">
    <property type="entry name" value="CBS_dom"/>
</dbReference>
<dbReference type="OrthoDB" id="1787337at2"/>
<dbReference type="Gene3D" id="3.10.580.10">
    <property type="entry name" value="CBS-domain"/>
    <property type="match status" value="1"/>
</dbReference>
<dbReference type="InterPro" id="IPR046342">
    <property type="entry name" value="CBS_dom_sf"/>
</dbReference>
<dbReference type="Pfam" id="PF00571">
    <property type="entry name" value="CBS"/>
    <property type="match status" value="2"/>
</dbReference>
<proteinExistence type="predicted"/>
<evidence type="ECO:0000259" key="2">
    <source>
        <dbReference type="PROSITE" id="PS51371"/>
    </source>
</evidence>
<dbReference type="STRING" id="349161.Dred_1509"/>
<keyword evidence="1" id="KW-0129">CBS domain</keyword>
<name>A4J4N6_DESRM</name>
<dbReference type="eggNOG" id="COG0517">
    <property type="taxonomic scope" value="Bacteria"/>
</dbReference>
<dbReference type="SUPFAM" id="SSF54631">
    <property type="entry name" value="CBS-domain pair"/>
    <property type="match status" value="1"/>
</dbReference>
<evidence type="ECO:0000313" key="4">
    <source>
        <dbReference type="Proteomes" id="UP000001556"/>
    </source>
</evidence>
<dbReference type="HOGENOM" id="CLU_040681_8_1_9"/>